<dbReference type="InterPro" id="IPR051013">
    <property type="entry name" value="MBL_superfamily_lactonases"/>
</dbReference>
<evidence type="ECO:0000256" key="2">
    <source>
        <dbReference type="ARBA" id="ARBA00007749"/>
    </source>
</evidence>
<dbReference type="Gene3D" id="3.60.15.10">
    <property type="entry name" value="Ribonuclease Z/Hydroxyacylglutathione hydrolase-like"/>
    <property type="match status" value="2"/>
</dbReference>
<dbReference type="GO" id="GO:0046872">
    <property type="term" value="F:metal ion binding"/>
    <property type="evidence" value="ECO:0007669"/>
    <property type="project" value="UniProtKB-KW"/>
</dbReference>
<evidence type="ECO:0000256" key="5">
    <source>
        <dbReference type="ARBA" id="ARBA00022833"/>
    </source>
</evidence>
<proteinExistence type="inferred from homology"/>
<evidence type="ECO:0000259" key="6">
    <source>
        <dbReference type="SMART" id="SM00849"/>
    </source>
</evidence>
<comment type="similarity">
    <text evidence="2">Belongs to the metallo-beta-lactamase superfamily.</text>
</comment>
<protein>
    <submittedName>
        <fullName evidence="7">N-acyl homoserine lactonase family protein</fullName>
    </submittedName>
</protein>
<reference evidence="7" key="1">
    <citation type="submission" date="2022-05" db="EMBL/GenBank/DDBJ databases">
        <title>Using nanopore sequencing to obtain complete genomes from saliva samples.</title>
        <authorList>
            <person name="Baker J.L."/>
        </authorList>
    </citation>
    <scope>NUCLEOTIDE SEQUENCE</scope>
    <source>
        <strain evidence="7">JCVI-JB-Ag32</strain>
    </source>
</reference>
<dbReference type="KEGG" id="agh:M3I41_03760"/>
<dbReference type="GO" id="GO:0016787">
    <property type="term" value="F:hydrolase activity"/>
    <property type="evidence" value="ECO:0007669"/>
    <property type="project" value="UniProtKB-KW"/>
</dbReference>
<dbReference type="SUPFAM" id="SSF56281">
    <property type="entry name" value="Metallo-hydrolase/oxidoreductase"/>
    <property type="match status" value="1"/>
</dbReference>
<dbReference type="EMBL" id="CP097095">
    <property type="protein sequence ID" value="UQF80396.1"/>
    <property type="molecule type" value="Genomic_DNA"/>
</dbReference>
<dbReference type="PANTHER" id="PTHR42978:SF2">
    <property type="entry name" value="102 KBASES UNSTABLE REGION: FROM 1 TO 119443"/>
    <property type="match status" value="1"/>
</dbReference>
<comment type="cofactor">
    <cofactor evidence="1">
        <name>Zn(2+)</name>
        <dbReference type="ChEBI" id="CHEBI:29105"/>
    </cofactor>
</comment>
<dbReference type="PANTHER" id="PTHR42978">
    <property type="entry name" value="QUORUM-QUENCHING LACTONASE YTNP-RELATED-RELATED"/>
    <property type="match status" value="1"/>
</dbReference>
<dbReference type="Pfam" id="PF00753">
    <property type="entry name" value="Lactamase_B"/>
    <property type="match status" value="1"/>
</dbReference>
<evidence type="ECO:0000256" key="3">
    <source>
        <dbReference type="ARBA" id="ARBA00022723"/>
    </source>
</evidence>
<gene>
    <name evidence="7" type="ORF">M3I41_03760</name>
</gene>
<evidence type="ECO:0000313" key="7">
    <source>
        <dbReference type="EMBL" id="UQF80396.1"/>
    </source>
</evidence>
<keyword evidence="5" id="KW-0862">Zinc</keyword>
<dbReference type="SMART" id="SM00849">
    <property type="entry name" value="Lactamase_B"/>
    <property type="match status" value="1"/>
</dbReference>
<feature type="domain" description="Metallo-beta-lactamase" evidence="6">
    <location>
        <begin position="44"/>
        <end position="281"/>
    </location>
</feature>
<organism evidence="7 8">
    <name type="scientific">Actinomyces graevenitzii</name>
    <dbReference type="NCBI Taxonomy" id="55565"/>
    <lineage>
        <taxon>Bacteria</taxon>
        <taxon>Bacillati</taxon>
        <taxon>Actinomycetota</taxon>
        <taxon>Actinomycetes</taxon>
        <taxon>Actinomycetales</taxon>
        <taxon>Actinomycetaceae</taxon>
        <taxon>Actinomyces</taxon>
    </lineage>
</organism>
<keyword evidence="4" id="KW-0378">Hydrolase</keyword>
<sequence length="292" mass="32691">MSALTIFHTGSVIVDEALLYRRPSDHPLAWTHLLRDDSRLVEVPVSCYLLEGRHGRMLIDTGWHPDNRTKLGQIANLRQQYLAKRAVLPQGQAIDEQLAQMGISPKDLDLVMLSHLHCDHADGLRLVKDAPGIMVSKAEWCAAKRDHLRYLPHQWKHVAINTYPWNTKIGPWDAGFDVYGDGSVVTVALPGHSYGLTATIIRSSNISSSDPARWVPNASGDGVHDGREFILLTSDAGYGRRSLEEDLRPGMVIKAGWARRSLDWIRQVSKDPRCLRVIASHDPEIIPETIQL</sequence>
<name>A0A9E7AIX2_9ACTO</name>
<dbReference type="AlphaFoldDB" id="A0A9E7AIX2"/>
<accession>A0A9E7AIX2</accession>
<evidence type="ECO:0000256" key="1">
    <source>
        <dbReference type="ARBA" id="ARBA00001947"/>
    </source>
</evidence>
<dbReference type="CDD" id="cd07729">
    <property type="entry name" value="AHL_lactonase_MBL-fold"/>
    <property type="match status" value="1"/>
</dbReference>
<dbReference type="InterPro" id="IPR001279">
    <property type="entry name" value="Metallo-B-lactamas"/>
</dbReference>
<evidence type="ECO:0000256" key="4">
    <source>
        <dbReference type="ARBA" id="ARBA00022801"/>
    </source>
</evidence>
<keyword evidence="3" id="KW-0479">Metal-binding</keyword>
<dbReference type="Proteomes" id="UP000830236">
    <property type="component" value="Chromosome"/>
</dbReference>
<dbReference type="InterPro" id="IPR036866">
    <property type="entry name" value="RibonucZ/Hydroxyglut_hydro"/>
</dbReference>
<evidence type="ECO:0000313" key="8">
    <source>
        <dbReference type="Proteomes" id="UP000830236"/>
    </source>
</evidence>